<dbReference type="InterPro" id="IPR050131">
    <property type="entry name" value="Peptidase_S8_subtilisin-like"/>
</dbReference>
<keyword evidence="4 7" id="KW-0378">Hydrolase</keyword>
<feature type="active site" description="Charge relay system" evidence="7">
    <location>
        <position position="801"/>
    </location>
</feature>
<feature type="active site" description="Charge relay system" evidence="7">
    <location>
        <position position="642"/>
    </location>
</feature>
<dbReference type="SUPFAM" id="SSF52743">
    <property type="entry name" value="Subtilisin-like"/>
    <property type="match status" value="1"/>
</dbReference>
<reference evidence="10 11" key="1">
    <citation type="journal article" date="2015" name="Environ. Microbiol.">
        <title>Metagenome sequence of Elaphomyces granulatus from sporocarp tissue reveals Ascomycota ectomycorrhizal fingerprints of genome expansion and a Proteobacteria-rich microbiome.</title>
        <authorList>
            <person name="Quandt C.A."/>
            <person name="Kohler A."/>
            <person name="Hesse C.N."/>
            <person name="Sharpton T.J."/>
            <person name="Martin F."/>
            <person name="Spatafora J.W."/>
        </authorList>
    </citation>
    <scope>NUCLEOTIDE SEQUENCE [LARGE SCALE GENOMIC DNA]</scope>
    <source>
        <strain evidence="10 11">OSC145934</strain>
    </source>
</reference>
<feature type="domain" description="DUF7580" evidence="9">
    <location>
        <begin position="149"/>
        <end position="516"/>
    </location>
</feature>
<dbReference type="PANTHER" id="PTHR43806:SF11">
    <property type="entry name" value="CEREVISIN-RELATED"/>
    <property type="match status" value="1"/>
</dbReference>
<dbReference type="Proteomes" id="UP000243515">
    <property type="component" value="Unassembled WGS sequence"/>
</dbReference>
<evidence type="ECO:0000256" key="2">
    <source>
        <dbReference type="ARBA" id="ARBA00022670"/>
    </source>
</evidence>
<keyword evidence="6" id="KW-0865">Zymogen</keyword>
<dbReference type="InterPro" id="IPR015500">
    <property type="entry name" value="Peptidase_S8_subtilisin-rel"/>
</dbReference>
<sequence>MRKTFQRRDLEVILDLDPEDKTPSSQYAKVSSLLQSLCDILDRRVNTDLPYLQWVRGVKYPNLDALLRRLRSPGGSQGKFELVSMDRGGTCWFAVLPGEDTDETQKRLAKFNSFVDGRKLSGASLDELARTSSSIAIPSKHSTFDAQGFDGPFRRLAVAACRAIFFNFSNCNHQPAHEVLLQLPRWDKIASDDTSNASLSLELFLTCCPVPCMWQEAQVRVTDADFVHFRRDELLCRQPRLCDAINAAQKIGVGLEFYVHGGAQSNDGLKIQVRNQKEYGIIKKYHNKSPAKTLRKLMDDGAFKWCWQTSHFFRNTKPFGIDERKSLAFKLVFGLLISLGSEHIIKTWDSEKIYFLASSNGNGELEELRDHPYVSCGVMDEVTRDQLALPKSDLLLDGYPPPSPVFTILAKILLEISLGDRLDNVIIDTTGTDQSGWKTLRNLVKAAVAEVQKEGDRRPLPFLAAAESCLEFHYSYQAEIVRLWNRPGNQHINEFEIAKRLIYEEIICKIDDGLSRTLPAAFSISVGDARASIAHQATNRQTAQAQPHDVISLFDTLEDFTQDSREAKLARHFFVRLEDFRQSCGGYMIVTPPKRTRIAVLDTGINKAHGGISGALWLHRIRDEWCHSWVGDPKDVHDEDGHGTHCAHLLHKVAPEADIYVAKVFSHNQVKLYQAENIAKAINYAVKVWDVDIISMSFGLRHPPSQEDSDQWDGILQDIQQAIREAAPRIMFAAASNCGKNNRRAFPSTRREVICIHASDGNGNEGGINPTNKDGDDNFMTLGIAVELVDGGKCFYKSGTSFATPIAAGIAANILELAARSNELTVQAKKGLKESEGMREMFRMMSEQDQLAPYRYIAPWNYWPQNWTTD</sequence>
<comment type="similarity">
    <text evidence="1 7">Belongs to the peptidase S8 family.</text>
</comment>
<accession>A0A232M2J8</accession>
<dbReference type="Pfam" id="PF24476">
    <property type="entry name" value="DUF7580"/>
    <property type="match status" value="1"/>
</dbReference>
<evidence type="ECO:0000259" key="9">
    <source>
        <dbReference type="Pfam" id="PF24476"/>
    </source>
</evidence>
<evidence type="ECO:0000313" key="10">
    <source>
        <dbReference type="EMBL" id="OXV10534.1"/>
    </source>
</evidence>
<organism evidence="10 11">
    <name type="scientific">Elaphomyces granulatus</name>
    <dbReference type="NCBI Taxonomy" id="519963"/>
    <lineage>
        <taxon>Eukaryota</taxon>
        <taxon>Fungi</taxon>
        <taxon>Dikarya</taxon>
        <taxon>Ascomycota</taxon>
        <taxon>Pezizomycotina</taxon>
        <taxon>Eurotiomycetes</taxon>
        <taxon>Eurotiomycetidae</taxon>
        <taxon>Eurotiales</taxon>
        <taxon>Elaphomycetaceae</taxon>
        <taxon>Elaphomyces</taxon>
    </lineage>
</organism>
<gene>
    <name evidence="10" type="ORF">Egran_01705</name>
</gene>
<evidence type="ECO:0000256" key="6">
    <source>
        <dbReference type="ARBA" id="ARBA00023145"/>
    </source>
</evidence>
<evidence type="ECO:0000256" key="7">
    <source>
        <dbReference type="PROSITE-ProRule" id="PRU01240"/>
    </source>
</evidence>
<dbReference type="Gene3D" id="3.40.50.200">
    <property type="entry name" value="Peptidase S8/S53 domain"/>
    <property type="match status" value="1"/>
</dbReference>
<evidence type="ECO:0000313" key="11">
    <source>
        <dbReference type="Proteomes" id="UP000243515"/>
    </source>
</evidence>
<dbReference type="AlphaFoldDB" id="A0A232M2J8"/>
<evidence type="ECO:0000256" key="1">
    <source>
        <dbReference type="ARBA" id="ARBA00011073"/>
    </source>
</evidence>
<dbReference type="EMBL" id="NPHW01002893">
    <property type="protein sequence ID" value="OXV10534.1"/>
    <property type="molecule type" value="Genomic_DNA"/>
</dbReference>
<evidence type="ECO:0000256" key="5">
    <source>
        <dbReference type="ARBA" id="ARBA00022825"/>
    </source>
</evidence>
<dbReference type="PROSITE" id="PS51892">
    <property type="entry name" value="SUBTILASE"/>
    <property type="match status" value="1"/>
</dbReference>
<dbReference type="InterPro" id="IPR023828">
    <property type="entry name" value="Peptidase_S8_Ser-AS"/>
</dbReference>
<feature type="domain" description="Peptidase S8/S53" evidence="8">
    <location>
        <begin position="596"/>
        <end position="826"/>
    </location>
</feature>
<feature type="non-terminal residue" evidence="10">
    <location>
        <position position="870"/>
    </location>
</feature>
<keyword evidence="11" id="KW-1185">Reference proteome</keyword>
<name>A0A232M2J8_9EURO</name>
<protein>
    <submittedName>
        <fullName evidence="10">Uncharacterized protein</fullName>
    </submittedName>
</protein>
<dbReference type="PROSITE" id="PS00138">
    <property type="entry name" value="SUBTILASE_SER"/>
    <property type="match status" value="1"/>
</dbReference>
<dbReference type="PANTHER" id="PTHR43806">
    <property type="entry name" value="PEPTIDASE S8"/>
    <property type="match status" value="1"/>
</dbReference>
<evidence type="ECO:0000256" key="3">
    <source>
        <dbReference type="ARBA" id="ARBA00022729"/>
    </source>
</evidence>
<dbReference type="CDD" id="cd00306">
    <property type="entry name" value="Peptidases_S8_S53"/>
    <property type="match status" value="1"/>
</dbReference>
<keyword evidence="3" id="KW-0732">Signal</keyword>
<dbReference type="InterPro" id="IPR056002">
    <property type="entry name" value="DUF7580"/>
</dbReference>
<dbReference type="InterPro" id="IPR036852">
    <property type="entry name" value="Peptidase_S8/S53_dom_sf"/>
</dbReference>
<dbReference type="OrthoDB" id="206201at2759"/>
<feature type="active site" description="Charge relay system" evidence="7">
    <location>
        <position position="602"/>
    </location>
</feature>
<evidence type="ECO:0000256" key="4">
    <source>
        <dbReference type="ARBA" id="ARBA00022801"/>
    </source>
</evidence>
<comment type="caution">
    <text evidence="10">The sequence shown here is derived from an EMBL/GenBank/DDBJ whole genome shotgun (WGS) entry which is preliminary data.</text>
</comment>
<keyword evidence="2 7" id="KW-0645">Protease</keyword>
<dbReference type="GO" id="GO:0004252">
    <property type="term" value="F:serine-type endopeptidase activity"/>
    <property type="evidence" value="ECO:0007669"/>
    <property type="project" value="UniProtKB-UniRule"/>
</dbReference>
<dbReference type="Pfam" id="PF00082">
    <property type="entry name" value="Peptidase_S8"/>
    <property type="match status" value="1"/>
</dbReference>
<dbReference type="InterPro" id="IPR000209">
    <property type="entry name" value="Peptidase_S8/S53_dom"/>
</dbReference>
<dbReference type="PRINTS" id="PR00723">
    <property type="entry name" value="SUBTILISIN"/>
</dbReference>
<evidence type="ECO:0000259" key="8">
    <source>
        <dbReference type="Pfam" id="PF00082"/>
    </source>
</evidence>
<proteinExistence type="inferred from homology"/>
<keyword evidence="5 7" id="KW-0720">Serine protease</keyword>
<dbReference type="GO" id="GO:0006508">
    <property type="term" value="P:proteolysis"/>
    <property type="evidence" value="ECO:0007669"/>
    <property type="project" value="UniProtKB-KW"/>
</dbReference>